<keyword evidence="2" id="KW-1185">Reference proteome</keyword>
<proteinExistence type="predicted"/>
<evidence type="ECO:0000313" key="1">
    <source>
        <dbReference type="EMBL" id="SJL14393.1"/>
    </source>
</evidence>
<organism evidence="1 2">
    <name type="scientific">Armillaria ostoyae</name>
    <name type="common">Armillaria root rot fungus</name>
    <dbReference type="NCBI Taxonomy" id="47428"/>
    <lineage>
        <taxon>Eukaryota</taxon>
        <taxon>Fungi</taxon>
        <taxon>Dikarya</taxon>
        <taxon>Basidiomycota</taxon>
        <taxon>Agaricomycotina</taxon>
        <taxon>Agaricomycetes</taxon>
        <taxon>Agaricomycetidae</taxon>
        <taxon>Agaricales</taxon>
        <taxon>Marasmiineae</taxon>
        <taxon>Physalacriaceae</taxon>
        <taxon>Armillaria</taxon>
    </lineage>
</organism>
<sequence length="108" mass="12106">MLAASQLWVPVQSSLYHQLPTASGTTWILTVQIDHKIGNRPVVGTDHLLAEIVYETRASVAPRWSMKIHDSTKTEARADKIIGQICHRYGLHDPTVIHIFEDGPSPFH</sequence>
<dbReference type="AlphaFoldDB" id="A0A284S063"/>
<evidence type="ECO:0000313" key="2">
    <source>
        <dbReference type="Proteomes" id="UP000219338"/>
    </source>
</evidence>
<reference evidence="2" key="1">
    <citation type="journal article" date="2017" name="Nat. Ecol. Evol.">
        <title>Genome expansion and lineage-specific genetic innovations in the forest pathogenic fungi Armillaria.</title>
        <authorList>
            <person name="Sipos G."/>
            <person name="Prasanna A.N."/>
            <person name="Walter M.C."/>
            <person name="O'Connor E."/>
            <person name="Balint B."/>
            <person name="Krizsan K."/>
            <person name="Kiss B."/>
            <person name="Hess J."/>
            <person name="Varga T."/>
            <person name="Slot J."/>
            <person name="Riley R."/>
            <person name="Boka B."/>
            <person name="Rigling D."/>
            <person name="Barry K."/>
            <person name="Lee J."/>
            <person name="Mihaltcheva S."/>
            <person name="LaButti K."/>
            <person name="Lipzen A."/>
            <person name="Waldron R."/>
            <person name="Moloney N.M."/>
            <person name="Sperisen C."/>
            <person name="Kredics L."/>
            <person name="Vagvoelgyi C."/>
            <person name="Patrignani A."/>
            <person name="Fitzpatrick D."/>
            <person name="Nagy I."/>
            <person name="Doyle S."/>
            <person name="Anderson J.B."/>
            <person name="Grigoriev I.V."/>
            <person name="Gueldener U."/>
            <person name="Muensterkoetter M."/>
            <person name="Nagy L.G."/>
        </authorList>
    </citation>
    <scope>NUCLEOTIDE SEQUENCE [LARGE SCALE GENOMIC DNA]</scope>
    <source>
        <strain evidence="2">C18/9</strain>
    </source>
</reference>
<name>A0A284S063_ARMOS</name>
<protein>
    <submittedName>
        <fullName evidence="1">Uncharacterized protein</fullName>
    </submittedName>
</protein>
<accession>A0A284S063</accession>
<dbReference type="Proteomes" id="UP000219338">
    <property type="component" value="Unassembled WGS sequence"/>
</dbReference>
<dbReference type="EMBL" id="FUEG01000023">
    <property type="protein sequence ID" value="SJL14393.1"/>
    <property type="molecule type" value="Genomic_DNA"/>
</dbReference>
<gene>
    <name evidence="1" type="ORF">ARMOST_17849</name>
</gene>